<gene>
    <name evidence="4" type="ORF">GF359_03825</name>
</gene>
<dbReference type="SUPFAM" id="SSF69593">
    <property type="entry name" value="Glycerol-3-phosphate (1)-acyltransferase"/>
    <property type="match status" value="1"/>
</dbReference>
<protein>
    <recommendedName>
        <fullName evidence="3">Phospholipid/glycerol acyltransferase domain-containing protein</fullName>
    </recommendedName>
</protein>
<dbReference type="PANTHER" id="PTHR10434">
    <property type="entry name" value="1-ACYL-SN-GLYCEROL-3-PHOSPHATE ACYLTRANSFERASE"/>
    <property type="match status" value="1"/>
</dbReference>
<feature type="domain" description="Phospholipid/glycerol acyltransferase" evidence="3">
    <location>
        <begin position="47"/>
        <end position="159"/>
    </location>
</feature>
<organism evidence="4 5">
    <name type="scientific">candidate division WOR-3 bacterium</name>
    <dbReference type="NCBI Taxonomy" id="2052148"/>
    <lineage>
        <taxon>Bacteria</taxon>
        <taxon>Bacteria division WOR-3</taxon>
    </lineage>
</organism>
<dbReference type="CDD" id="cd07989">
    <property type="entry name" value="LPLAT_AGPAT-like"/>
    <property type="match status" value="1"/>
</dbReference>
<dbReference type="SMART" id="SM00563">
    <property type="entry name" value="PlsC"/>
    <property type="match status" value="1"/>
</dbReference>
<dbReference type="GO" id="GO:0006654">
    <property type="term" value="P:phosphatidic acid biosynthetic process"/>
    <property type="evidence" value="ECO:0007669"/>
    <property type="project" value="TreeGrafter"/>
</dbReference>
<dbReference type="InterPro" id="IPR002123">
    <property type="entry name" value="Plipid/glycerol_acylTrfase"/>
</dbReference>
<reference evidence="4" key="1">
    <citation type="submission" date="2019-11" db="EMBL/GenBank/DDBJ databases">
        <title>Microbial mats filling the niche in hypersaline microbial mats.</title>
        <authorList>
            <person name="Wong H.L."/>
            <person name="Macleod F.I."/>
            <person name="White R.A. III"/>
            <person name="Burns B.P."/>
        </authorList>
    </citation>
    <scope>NUCLEOTIDE SEQUENCE</scope>
    <source>
        <strain evidence="4">Bin_327</strain>
    </source>
</reference>
<dbReference type="EMBL" id="WJKJ01000121">
    <property type="protein sequence ID" value="MBD3364325.1"/>
    <property type="molecule type" value="Genomic_DNA"/>
</dbReference>
<comment type="caution">
    <text evidence="4">The sequence shown here is derived from an EMBL/GenBank/DDBJ whole genome shotgun (WGS) entry which is preliminary data.</text>
</comment>
<accession>A0A9D5K911</accession>
<evidence type="ECO:0000313" key="4">
    <source>
        <dbReference type="EMBL" id="MBD3364325.1"/>
    </source>
</evidence>
<sequence>MASSKLSFLWRDLFWWLIKIFVGPPLRWFFHGQSTGKKHFPPAGKPAFLLANHTHFLDPFMIADFIPRPIRYVVSDEYFRYSITRTLLNWLKGIPKTKDVPDSVTMRRLLEAIKRGEIIGIFPEGRRNWDGETIPLEETIPRLVQKLKIPVICVRQRGSYLSWPRWTNIPRRNRIIFDFRYLFENPEDIPSDPVQIKQMIEAELLYSELEDEKVTKHNFDHPRVAECLELRLWICPHCREFFVLHSARRMLGCKHCGAQWEFRGNGTFKLKKTGDPLAKGARDFKKYIDWAHWNDKETVRIFDRLKKKGVKELVGAPARMWSASTETLRDRHYRYKGRGVAVLTSDFRLKFRRFRTRRSKVILDVSLRETTGANVVWNHKFEFYMPGMAYRFTFFGQSAYFWHFMTKYAKEH</sequence>
<dbReference type="Proteomes" id="UP000630660">
    <property type="component" value="Unassembled WGS sequence"/>
</dbReference>
<name>A0A9D5K911_UNCW3</name>
<evidence type="ECO:0000256" key="2">
    <source>
        <dbReference type="ARBA" id="ARBA00023315"/>
    </source>
</evidence>
<evidence type="ECO:0000259" key="3">
    <source>
        <dbReference type="SMART" id="SM00563"/>
    </source>
</evidence>
<proteinExistence type="predicted"/>
<evidence type="ECO:0000256" key="1">
    <source>
        <dbReference type="ARBA" id="ARBA00022679"/>
    </source>
</evidence>
<dbReference type="GO" id="GO:0003841">
    <property type="term" value="F:1-acylglycerol-3-phosphate O-acyltransferase activity"/>
    <property type="evidence" value="ECO:0007669"/>
    <property type="project" value="TreeGrafter"/>
</dbReference>
<dbReference type="PANTHER" id="PTHR10434:SF11">
    <property type="entry name" value="1-ACYL-SN-GLYCEROL-3-PHOSPHATE ACYLTRANSFERASE"/>
    <property type="match status" value="1"/>
</dbReference>
<dbReference type="AlphaFoldDB" id="A0A9D5K911"/>
<keyword evidence="2" id="KW-0012">Acyltransferase</keyword>
<keyword evidence="1" id="KW-0808">Transferase</keyword>
<dbReference type="Pfam" id="PF01553">
    <property type="entry name" value="Acyltransferase"/>
    <property type="match status" value="1"/>
</dbReference>
<evidence type="ECO:0000313" key="5">
    <source>
        <dbReference type="Proteomes" id="UP000630660"/>
    </source>
</evidence>